<dbReference type="Proteomes" id="UP001187531">
    <property type="component" value="Unassembled WGS sequence"/>
</dbReference>
<accession>A0AA88HNU0</accession>
<dbReference type="InterPro" id="IPR011425">
    <property type="entry name" value="Med9"/>
</dbReference>
<dbReference type="GO" id="GO:0003712">
    <property type="term" value="F:transcription coregulator activity"/>
    <property type="evidence" value="ECO:0007669"/>
    <property type="project" value="InterPro"/>
</dbReference>
<keyword evidence="10" id="KW-1185">Reference proteome</keyword>
<dbReference type="PANTHER" id="PTHR20844">
    <property type="entry name" value="MEDIATOR OF RNA POLYMERASE II TRANSCRIPTION, SUBUNIT 9"/>
    <property type="match status" value="1"/>
</dbReference>
<name>A0AA88HNU0_ARTSF</name>
<evidence type="ECO:0000256" key="1">
    <source>
        <dbReference type="ARBA" id="ARBA00004123"/>
    </source>
</evidence>
<evidence type="ECO:0000256" key="7">
    <source>
        <dbReference type="ARBA" id="ARBA00025687"/>
    </source>
</evidence>
<organism evidence="9 10">
    <name type="scientific">Artemia franciscana</name>
    <name type="common">Brine shrimp</name>
    <name type="synonym">Artemia sanfranciscana</name>
    <dbReference type="NCBI Taxonomy" id="6661"/>
    <lineage>
        <taxon>Eukaryota</taxon>
        <taxon>Metazoa</taxon>
        <taxon>Ecdysozoa</taxon>
        <taxon>Arthropoda</taxon>
        <taxon>Crustacea</taxon>
        <taxon>Branchiopoda</taxon>
        <taxon>Anostraca</taxon>
        <taxon>Artemiidae</taxon>
        <taxon>Artemia</taxon>
    </lineage>
</organism>
<evidence type="ECO:0000256" key="2">
    <source>
        <dbReference type="ARBA" id="ARBA00008089"/>
    </source>
</evidence>
<reference evidence="9" key="1">
    <citation type="submission" date="2023-07" db="EMBL/GenBank/DDBJ databases">
        <title>Chromosome-level genome assembly of Artemia franciscana.</title>
        <authorList>
            <person name="Jo E."/>
        </authorList>
    </citation>
    <scope>NUCLEOTIDE SEQUENCE</scope>
    <source>
        <tissue evidence="9">Whole body</tissue>
    </source>
</reference>
<dbReference type="GO" id="GO:0006357">
    <property type="term" value="P:regulation of transcription by RNA polymerase II"/>
    <property type="evidence" value="ECO:0007669"/>
    <property type="project" value="InterPro"/>
</dbReference>
<dbReference type="EMBL" id="JAVRJZ010000016">
    <property type="protein sequence ID" value="KAK2710514.1"/>
    <property type="molecule type" value="Genomic_DNA"/>
</dbReference>
<dbReference type="PANTHER" id="PTHR20844:SF0">
    <property type="entry name" value="MEDIATOR OF RNA POLYMERASE II TRANSCRIPTION SUBUNIT 9"/>
    <property type="match status" value="1"/>
</dbReference>
<keyword evidence="5 8" id="KW-0804">Transcription</keyword>
<evidence type="ECO:0000256" key="3">
    <source>
        <dbReference type="ARBA" id="ARBA00023015"/>
    </source>
</evidence>
<sequence>MYLLEIRLRMQCLRHYYDKTMSEKVTRESGSQGATGLQFEKDTADISQRKADSQEASQKLLELHKKIDIARELVKKIEGIDLTPEDQLKQIENLRQQLELKRSLLLKILMGRFLNDPHLVHKLSESPLMKRAAQIVVGAYLKGKEAGENFVRSETTTNAADRIDKFKITFKEELKKELENLKKGEERKKS</sequence>
<proteinExistence type="inferred from homology"/>
<gene>
    <name evidence="8" type="primary">MED9</name>
    <name evidence="9" type="ORF">QYM36_011893</name>
</gene>
<evidence type="ECO:0000256" key="6">
    <source>
        <dbReference type="ARBA" id="ARBA00023242"/>
    </source>
</evidence>
<keyword evidence="4 8" id="KW-0010">Activator</keyword>
<evidence type="ECO:0000256" key="4">
    <source>
        <dbReference type="ARBA" id="ARBA00023159"/>
    </source>
</evidence>
<evidence type="ECO:0000256" key="5">
    <source>
        <dbReference type="ARBA" id="ARBA00023163"/>
    </source>
</evidence>
<protein>
    <recommendedName>
        <fullName evidence="8">Mediator of RNA polymerase II transcription subunit 9</fullName>
    </recommendedName>
    <alternativeName>
        <fullName evidence="8">Mediator complex subunit 9</fullName>
    </alternativeName>
</protein>
<dbReference type="Pfam" id="PF07544">
    <property type="entry name" value="Med9"/>
    <property type="match status" value="1"/>
</dbReference>
<comment type="similarity">
    <text evidence="2 8">Belongs to the Mediator complex subunit 9 family.</text>
</comment>
<evidence type="ECO:0000256" key="8">
    <source>
        <dbReference type="RuleBase" id="RU364145"/>
    </source>
</evidence>
<keyword evidence="3 8" id="KW-0805">Transcription regulation</keyword>
<dbReference type="InterPro" id="IPR039242">
    <property type="entry name" value="MED9_metazoa"/>
</dbReference>
<comment type="function">
    <text evidence="7 8">Component of the Mediator complex, a coactivator involved in the regulated transcription of nearly all RNA polymerase II-dependent genes. Mediator functions as a bridge to convey information from gene-specific regulatory proteins to the basal RNA polymerase II transcription machinery. Mediator is recruited to promoters by direct interactions with regulatory proteins and serves as a scaffold for the assembly of a functional preinitiation complex with RNA polymerase II and the general transcription factors.</text>
</comment>
<comment type="caution">
    <text evidence="9">The sequence shown here is derived from an EMBL/GenBank/DDBJ whole genome shotgun (WGS) entry which is preliminary data.</text>
</comment>
<evidence type="ECO:0000313" key="9">
    <source>
        <dbReference type="EMBL" id="KAK2710514.1"/>
    </source>
</evidence>
<keyword evidence="6 8" id="KW-0539">Nucleus</keyword>
<comment type="subunit">
    <text evidence="8">Component of the Mediator complex.</text>
</comment>
<dbReference type="AlphaFoldDB" id="A0AA88HNU0"/>
<dbReference type="GO" id="GO:0016592">
    <property type="term" value="C:mediator complex"/>
    <property type="evidence" value="ECO:0007669"/>
    <property type="project" value="InterPro"/>
</dbReference>
<evidence type="ECO:0000313" key="10">
    <source>
        <dbReference type="Proteomes" id="UP001187531"/>
    </source>
</evidence>
<comment type="subcellular location">
    <subcellularLocation>
        <location evidence="1 8">Nucleus</location>
    </subcellularLocation>
</comment>